<protein>
    <submittedName>
        <fullName evidence="1">Uncharacterized protein</fullName>
    </submittedName>
</protein>
<keyword evidence="2" id="KW-1185">Reference proteome</keyword>
<dbReference type="EMBL" id="BGPR01000121">
    <property type="protein sequence ID" value="GBL96519.1"/>
    <property type="molecule type" value="Genomic_DNA"/>
</dbReference>
<accession>A0A4Y2BXL9</accession>
<name>A0A4Y2BXL9_ARAVE</name>
<sequence length="75" mass="8342">MIPYDDTACRGDYLYTGRCADRLGTSLECKCLRGITWSFVCWKAGELSVIESAVTVILSDLLSVCVVNQYKSYCS</sequence>
<proteinExistence type="predicted"/>
<comment type="caution">
    <text evidence="1">The sequence shown here is derived from an EMBL/GenBank/DDBJ whole genome shotgun (WGS) entry which is preliminary data.</text>
</comment>
<dbReference type="Proteomes" id="UP000499080">
    <property type="component" value="Unassembled WGS sequence"/>
</dbReference>
<evidence type="ECO:0000313" key="2">
    <source>
        <dbReference type="Proteomes" id="UP000499080"/>
    </source>
</evidence>
<gene>
    <name evidence="1" type="ORF">AVEN_229958_1</name>
</gene>
<reference evidence="1 2" key="1">
    <citation type="journal article" date="2019" name="Sci. Rep.">
        <title>Orb-weaving spider Araneus ventricosus genome elucidates the spidroin gene catalogue.</title>
        <authorList>
            <person name="Kono N."/>
            <person name="Nakamura H."/>
            <person name="Ohtoshi R."/>
            <person name="Moran D.A.P."/>
            <person name="Shinohara A."/>
            <person name="Yoshida Y."/>
            <person name="Fujiwara M."/>
            <person name="Mori M."/>
            <person name="Tomita M."/>
            <person name="Arakawa K."/>
        </authorList>
    </citation>
    <scope>NUCLEOTIDE SEQUENCE [LARGE SCALE GENOMIC DNA]</scope>
</reference>
<dbReference type="AlphaFoldDB" id="A0A4Y2BXL9"/>
<evidence type="ECO:0000313" key="1">
    <source>
        <dbReference type="EMBL" id="GBL96519.1"/>
    </source>
</evidence>
<organism evidence="1 2">
    <name type="scientific">Araneus ventricosus</name>
    <name type="common">Orbweaver spider</name>
    <name type="synonym">Epeira ventricosa</name>
    <dbReference type="NCBI Taxonomy" id="182803"/>
    <lineage>
        <taxon>Eukaryota</taxon>
        <taxon>Metazoa</taxon>
        <taxon>Ecdysozoa</taxon>
        <taxon>Arthropoda</taxon>
        <taxon>Chelicerata</taxon>
        <taxon>Arachnida</taxon>
        <taxon>Araneae</taxon>
        <taxon>Araneomorphae</taxon>
        <taxon>Entelegynae</taxon>
        <taxon>Araneoidea</taxon>
        <taxon>Araneidae</taxon>
        <taxon>Araneus</taxon>
    </lineage>
</organism>